<feature type="compositionally biased region" description="Polar residues" evidence="1">
    <location>
        <begin position="265"/>
        <end position="277"/>
    </location>
</feature>
<protein>
    <submittedName>
        <fullName evidence="2">PIR Superfamily Protein</fullName>
    </submittedName>
</protein>
<feature type="non-terminal residue" evidence="2">
    <location>
        <position position="1"/>
    </location>
</feature>
<sequence>LNVLASGFFKFSPDPKFKKIIKYVIEKSSTLSKISDQETFRKGCLDLAKYLIINKSPPVYYRDLKDMWEGAIKNWVKSHYEKLNIHGGCPVVMDENDMKILELKYEEEDFCKKRDTYLNEIKQLKRKHLRKCNDDYLRKCSEYKVWINLKKTYFDNNRSLIQNCYNKQKPSGKSIRKKGPELSCDIMNQEIFNEPTDCLLSSSVVSCETSTKNKQEIEIRRTEVTNESPSMPHVKKEENTQIAQEVQPAESEAIIQEEKPRKFQELSQLPPQEQTELPLQKPRETITNKTAVIQTENVPTSGGHTNFESPHNSTPQGTTSYTQANKDLMTLTER</sequence>
<gene>
    <name evidence="2" type="ORF">PMALA_075470</name>
</gene>
<feature type="compositionally biased region" description="Polar residues" evidence="1">
    <location>
        <begin position="287"/>
        <end position="325"/>
    </location>
</feature>
<name>A0A1A8X942_PLAMA</name>
<dbReference type="Proteomes" id="UP000078597">
    <property type="component" value="Unassembled WGS sequence"/>
</dbReference>
<reference evidence="3" key="1">
    <citation type="submission" date="2016-05" db="EMBL/GenBank/DDBJ databases">
        <authorList>
            <person name="Naeem Raeece"/>
        </authorList>
    </citation>
    <scope>NUCLEOTIDE SEQUENCE [LARGE SCALE GENOMIC DNA]</scope>
</reference>
<accession>A0A1A8X942</accession>
<feature type="region of interest" description="Disordered" evidence="1">
    <location>
        <begin position="262"/>
        <end position="334"/>
    </location>
</feature>
<organism evidence="2 3">
    <name type="scientific">Plasmodium malariae</name>
    <dbReference type="NCBI Taxonomy" id="5858"/>
    <lineage>
        <taxon>Eukaryota</taxon>
        <taxon>Sar</taxon>
        <taxon>Alveolata</taxon>
        <taxon>Apicomplexa</taxon>
        <taxon>Aconoidasida</taxon>
        <taxon>Haemosporida</taxon>
        <taxon>Plasmodiidae</taxon>
        <taxon>Plasmodium</taxon>
        <taxon>Plasmodium (Plasmodium)</taxon>
    </lineage>
</organism>
<dbReference type="EMBL" id="FLQW01006357">
    <property type="protein sequence ID" value="SBT00347.1"/>
    <property type="molecule type" value="Genomic_DNA"/>
</dbReference>
<proteinExistence type="predicted"/>
<evidence type="ECO:0000256" key="1">
    <source>
        <dbReference type="SAM" id="MobiDB-lite"/>
    </source>
</evidence>
<feature type="region of interest" description="Disordered" evidence="1">
    <location>
        <begin position="221"/>
        <end position="242"/>
    </location>
</feature>
<dbReference type="VEuPathDB" id="PlasmoDB:PmUG01_00070100"/>
<evidence type="ECO:0000313" key="2">
    <source>
        <dbReference type="EMBL" id="SBT00347.1"/>
    </source>
</evidence>
<evidence type="ECO:0000313" key="3">
    <source>
        <dbReference type="Proteomes" id="UP000078597"/>
    </source>
</evidence>
<dbReference type="AlphaFoldDB" id="A0A1A8X942"/>
<dbReference type="SUPFAM" id="SSF140924">
    <property type="entry name" value="Duffy binding domain-like"/>
    <property type="match status" value="1"/>
</dbReference>